<dbReference type="AlphaFoldDB" id="A0A7S3SD35"/>
<accession>A0A7S3SD35</accession>
<evidence type="ECO:0000256" key="1">
    <source>
        <dbReference type="SAM" id="MobiDB-lite"/>
    </source>
</evidence>
<gene>
    <name evidence="3" type="ORF">EHUX00137_LOCUS18631</name>
</gene>
<dbReference type="PANTHER" id="PTHR16216">
    <property type="entry name" value="DYNEIN ASSEMBLY FACTOR 5, AXONEMAL"/>
    <property type="match status" value="1"/>
</dbReference>
<dbReference type="SUPFAM" id="SSF48371">
    <property type="entry name" value="ARM repeat"/>
    <property type="match status" value="1"/>
</dbReference>
<dbReference type="InterPro" id="IPR052623">
    <property type="entry name" value="DAAF5"/>
</dbReference>
<feature type="domain" description="Dynein axonemal assembly factor 5 HEAT-repeat" evidence="2">
    <location>
        <begin position="51"/>
        <end position="154"/>
    </location>
</feature>
<feature type="region of interest" description="Disordered" evidence="1">
    <location>
        <begin position="1"/>
        <end position="20"/>
    </location>
</feature>
<dbReference type="EMBL" id="HBIR01024293">
    <property type="protein sequence ID" value="CAE0551235.1"/>
    <property type="molecule type" value="Transcribed_RNA"/>
</dbReference>
<dbReference type="Gene3D" id="1.25.10.10">
    <property type="entry name" value="Leucine-rich Repeat Variant"/>
    <property type="match status" value="1"/>
</dbReference>
<dbReference type="InterPro" id="IPR016024">
    <property type="entry name" value="ARM-type_fold"/>
</dbReference>
<reference evidence="3" key="1">
    <citation type="submission" date="2021-01" db="EMBL/GenBank/DDBJ databases">
        <authorList>
            <person name="Corre E."/>
            <person name="Pelletier E."/>
            <person name="Niang G."/>
            <person name="Scheremetjew M."/>
            <person name="Finn R."/>
            <person name="Kale V."/>
            <person name="Holt S."/>
            <person name="Cochrane G."/>
            <person name="Meng A."/>
            <person name="Brown T."/>
            <person name="Cohen L."/>
        </authorList>
    </citation>
    <scope>NUCLEOTIDE SEQUENCE</scope>
    <source>
        <strain evidence="3">379</strain>
    </source>
</reference>
<dbReference type="InterPro" id="IPR056497">
    <property type="entry name" value="HEAT_DAAF5"/>
</dbReference>
<dbReference type="Pfam" id="PF24573">
    <property type="entry name" value="HEAT_DAAF5"/>
    <property type="match status" value="1"/>
</dbReference>
<evidence type="ECO:0000259" key="2">
    <source>
        <dbReference type="Pfam" id="PF24573"/>
    </source>
</evidence>
<dbReference type="PANTHER" id="PTHR16216:SF2">
    <property type="entry name" value="DYNEIN AXONEMAL ASSEMBLY FACTOR 5"/>
    <property type="match status" value="1"/>
</dbReference>
<organism evidence="3">
    <name type="scientific">Emiliania huxleyi</name>
    <name type="common">Coccolithophore</name>
    <name type="synonym">Pontosphaera huxleyi</name>
    <dbReference type="NCBI Taxonomy" id="2903"/>
    <lineage>
        <taxon>Eukaryota</taxon>
        <taxon>Haptista</taxon>
        <taxon>Haptophyta</taxon>
        <taxon>Prymnesiophyceae</taxon>
        <taxon>Isochrysidales</taxon>
        <taxon>Noelaerhabdaceae</taxon>
        <taxon>Emiliania</taxon>
    </lineage>
</organism>
<evidence type="ECO:0000313" key="3">
    <source>
        <dbReference type="EMBL" id="CAE0551235.1"/>
    </source>
</evidence>
<dbReference type="InterPro" id="IPR011989">
    <property type="entry name" value="ARM-like"/>
</dbReference>
<name>A0A7S3SD35_EMIHU</name>
<protein>
    <recommendedName>
        <fullName evidence="2">Dynein axonemal assembly factor 5 HEAT-repeat domain-containing protein</fullName>
    </recommendedName>
</protein>
<feature type="compositionally biased region" description="Low complexity" evidence="1">
    <location>
        <begin position="1"/>
        <end position="16"/>
    </location>
</feature>
<proteinExistence type="predicted"/>
<sequence length="457" mass="46345">MAAADAATFDGAPPEAADARGEEAARVAAAAAAAAAPPFPPELAETTFAAAPPAGAAGLVACELHRLLPPALKELSDWTAKARIRAADTLAGTLWLVGPAATDHLGPLLAALSKTVEDSDEGVARQVRRCAQLVGRSCDLAVYVPLVLDQLRAPSGAALVGSAATAGCGGNSAGGGADFLRGGGHSRMRPAAVTVLEGAETDAGAIGRRAGWLSLLGELLAGATAEQLRPHLSALLATVARPVFCVPGRASDDDAGASFAATQLRLCSFLGQLISSAGAACASGDNGLLLYSALMRVASVPSSAQHGFASQRRAIECLSAMAAAVDGGSAEALHAVFLPPLLAQITAGETYKSWKVDSAEWHLFQALCRQAGGATCARVLLLLLPPLAAVLSPKEEPTLRLTALSLLDSLLSAEGFLAAPEWAEMGEHVLAAMLLPNAVWRALFPGSRGGSERSVGE</sequence>